<gene>
    <name evidence="7" type="ORF">Afil01_57310</name>
</gene>
<comment type="caution">
    <text evidence="7">The sequence shown here is derived from an EMBL/GenBank/DDBJ whole genome shotgun (WGS) entry which is preliminary data.</text>
</comment>
<dbReference type="InterPro" id="IPR027417">
    <property type="entry name" value="P-loop_NTPase"/>
</dbReference>
<reference evidence="7" key="1">
    <citation type="submission" date="2023-03" db="EMBL/GenBank/DDBJ databases">
        <title>Actinorhabdospora filicis NBRC 111898.</title>
        <authorList>
            <person name="Ichikawa N."/>
            <person name="Sato H."/>
            <person name="Tonouchi N."/>
        </authorList>
    </citation>
    <scope>NUCLEOTIDE SEQUENCE</scope>
    <source>
        <strain evidence="7">NBRC 111898</strain>
    </source>
</reference>
<name>A0A9W6SQ63_9ACTN</name>
<dbReference type="RefSeq" id="WP_285666210.1">
    <property type="nucleotide sequence ID" value="NZ_BSTX01000004.1"/>
</dbReference>
<evidence type="ECO:0000313" key="8">
    <source>
        <dbReference type="Proteomes" id="UP001165079"/>
    </source>
</evidence>
<evidence type="ECO:0000259" key="6">
    <source>
        <dbReference type="PROSITE" id="PS50893"/>
    </source>
</evidence>
<proteinExistence type="inferred from homology"/>
<dbReference type="PANTHER" id="PTHR43553">
    <property type="entry name" value="HEAVY METAL TRANSPORTER"/>
    <property type="match status" value="1"/>
</dbReference>
<keyword evidence="3" id="KW-0547">Nucleotide-binding</keyword>
<evidence type="ECO:0000313" key="7">
    <source>
        <dbReference type="EMBL" id="GLZ80924.1"/>
    </source>
</evidence>
<dbReference type="CDD" id="cd00267">
    <property type="entry name" value="ABC_ATPase"/>
    <property type="match status" value="1"/>
</dbReference>
<feature type="domain" description="ABC transporter" evidence="6">
    <location>
        <begin position="22"/>
        <end position="251"/>
    </location>
</feature>
<dbReference type="GO" id="GO:0043190">
    <property type="term" value="C:ATP-binding cassette (ABC) transporter complex"/>
    <property type="evidence" value="ECO:0007669"/>
    <property type="project" value="TreeGrafter"/>
</dbReference>
<keyword evidence="2" id="KW-0813">Transport</keyword>
<accession>A0A9W6SQ63</accession>
<feature type="region of interest" description="Disordered" evidence="5">
    <location>
        <begin position="222"/>
        <end position="259"/>
    </location>
</feature>
<feature type="compositionally biased region" description="Basic and acidic residues" evidence="5">
    <location>
        <begin position="246"/>
        <end position="259"/>
    </location>
</feature>
<dbReference type="AlphaFoldDB" id="A0A9W6SQ63"/>
<dbReference type="PANTHER" id="PTHR43553:SF24">
    <property type="entry name" value="ENERGY-COUPLING FACTOR TRANSPORTER ATP-BINDING PROTEIN ECFA1"/>
    <property type="match status" value="1"/>
</dbReference>
<keyword evidence="4" id="KW-0067">ATP-binding</keyword>
<dbReference type="InterPro" id="IPR003439">
    <property type="entry name" value="ABC_transporter-like_ATP-bd"/>
</dbReference>
<dbReference type="Gene3D" id="3.40.50.300">
    <property type="entry name" value="P-loop containing nucleotide triphosphate hydrolases"/>
    <property type="match status" value="1"/>
</dbReference>
<dbReference type="PROSITE" id="PS50893">
    <property type="entry name" value="ABC_TRANSPORTER_2"/>
    <property type="match status" value="1"/>
</dbReference>
<dbReference type="Proteomes" id="UP001165079">
    <property type="component" value="Unassembled WGS sequence"/>
</dbReference>
<evidence type="ECO:0000256" key="3">
    <source>
        <dbReference type="ARBA" id="ARBA00022741"/>
    </source>
</evidence>
<dbReference type="GO" id="GO:0042626">
    <property type="term" value="F:ATPase-coupled transmembrane transporter activity"/>
    <property type="evidence" value="ECO:0007669"/>
    <property type="project" value="TreeGrafter"/>
</dbReference>
<dbReference type="Pfam" id="PF00005">
    <property type="entry name" value="ABC_tran"/>
    <property type="match status" value="1"/>
</dbReference>
<dbReference type="EMBL" id="BSTX01000004">
    <property type="protein sequence ID" value="GLZ80924.1"/>
    <property type="molecule type" value="Genomic_DNA"/>
</dbReference>
<evidence type="ECO:0000256" key="2">
    <source>
        <dbReference type="ARBA" id="ARBA00022448"/>
    </source>
</evidence>
<dbReference type="GO" id="GO:0005524">
    <property type="term" value="F:ATP binding"/>
    <property type="evidence" value="ECO:0007669"/>
    <property type="project" value="UniProtKB-KW"/>
</dbReference>
<sequence>MTDETTVLPTVDYGSMDVPAFLTARNLSAKGPEGPIFDGVNVTAERGQLLAIVGQGDTGRTSLLLSLTGRFKHSTGSVTVDGHDEPKRIREYAAIASAGPVIVPDEHLTVGALTSERLLIGGAEITPASIVEACALFGINPDSGTRFGHLDAPTKVLFTLALATAEHRPIIAIDDVDKGLDRPNVHRVWTALRQLAQHGHLVIATTAQPGIADVTVHLPNAPVDADTPTRIVPRVEPAPPHHTGQHRAETIAQRDEETN</sequence>
<organism evidence="7 8">
    <name type="scientific">Actinorhabdospora filicis</name>
    <dbReference type="NCBI Taxonomy" id="1785913"/>
    <lineage>
        <taxon>Bacteria</taxon>
        <taxon>Bacillati</taxon>
        <taxon>Actinomycetota</taxon>
        <taxon>Actinomycetes</taxon>
        <taxon>Micromonosporales</taxon>
        <taxon>Micromonosporaceae</taxon>
        <taxon>Actinorhabdospora</taxon>
    </lineage>
</organism>
<evidence type="ECO:0000256" key="1">
    <source>
        <dbReference type="ARBA" id="ARBA00005417"/>
    </source>
</evidence>
<evidence type="ECO:0000256" key="4">
    <source>
        <dbReference type="ARBA" id="ARBA00022840"/>
    </source>
</evidence>
<evidence type="ECO:0000256" key="5">
    <source>
        <dbReference type="SAM" id="MobiDB-lite"/>
    </source>
</evidence>
<protein>
    <recommendedName>
        <fullName evidence="6">ABC transporter domain-containing protein</fullName>
    </recommendedName>
</protein>
<comment type="similarity">
    <text evidence="1">Belongs to the ABC transporter superfamily.</text>
</comment>
<dbReference type="SUPFAM" id="SSF52540">
    <property type="entry name" value="P-loop containing nucleoside triphosphate hydrolases"/>
    <property type="match status" value="1"/>
</dbReference>
<keyword evidence="8" id="KW-1185">Reference proteome</keyword>
<dbReference type="GO" id="GO:0016887">
    <property type="term" value="F:ATP hydrolysis activity"/>
    <property type="evidence" value="ECO:0007669"/>
    <property type="project" value="InterPro"/>
</dbReference>
<dbReference type="InterPro" id="IPR050095">
    <property type="entry name" value="ECF_ABC_transporter_ATP-bd"/>
</dbReference>